<evidence type="ECO:0000313" key="5">
    <source>
        <dbReference type="Proteomes" id="UP000614601"/>
    </source>
</evidence>
<accession>A0A811KVX8</accession>
<dbReference type="Proteomes" id="UP000614601">
    <property type="component" value="Unassembled WGS sequence"/>
</dbReference>
<dbReference type="GO" id="GO:0006892">
    <property type="term" value="P:post-Golgi vesicle-mediated transport"/>
    <property type="evidence" value="ECO:0007669"/>
    <property type="project" value="TreeGrafter"/>
</dbReference>
<comment type="caution">
    <text evidence="4">The sequence shown here is derived from an EMBL/GenBank/DDBJ whole genome shotgun (WGS) entry which is preliminary data.</text>
</comment>
<organism evidence="4 5">
    <name type="scientific">Bursaphelenchus okinawaensis</name>
    <dbReference type="NCBI Taxonomy" id="465554"/>
    <lineage>
        <taxon>Eukaryota</taxon>
        <taxon>Metazoa</taxon>
        <taxon>Ecdysozoa</taxon>
        <taxon>Nematoda</taxon>
        <taxon>Chromadorea</taxon>
        <taxon>Rhabditida</taxon>
        <taxon>Tylenchina</taxon>
        <taxon>Tylenchomorpha</taxon>
        <taxon>Aphelenchoidea</taxon>
        <taxon>Aphelenchoididae</taxon>
        <taxon>Bursaphelenchus</taxon>
    </lineage>
</organism>
<dbReference type="GO" id="GO:0005929">
    <property type="term" value="C:cilium"/>
    <property type="evidence" value="ECO:0007669"/>
    <property type="project" value="TreeGrafter"/>
</dbReference>
<dbReference type="EMBL" id="CAJFCW020000004">
    <property type="protein sequence ID" value="CAG9112685.1"/>
    <property type="molecule type" value="Genomic_DNA"/>
</dbReference>
<evidence type="ECO:0000313" key="4">
    <source>
        <dbReference type="EMBL" id="CAD5219594.1"/>
    </source>
</evidence>
<dbReference type="InterPro" id="IPR039093">
    <property type="entry name" value="XRP2"/>
</dbReference>
<gene>
    <name evidence="4" type="ORF">BOKJ2_LOCUS8522</name>
</gene>
<evidence type="ECO:0000259" key="3">
    <source>
        <dbReference type="PROSITE" id="PS51329"/>
    </source>
</evidence>
<name>A0A811KVX8_9BILA</name>
<dbReference type="PANTHER" id="PTHR15440">
    <property type="entry name" value="XRP2 PROTEIN"/>
    <property type="match status" value="1"/>
</dbReference>
<dbReference type="GO" id="GO:1990075">
    <property type="term" value="C:periciliary membrane compartment"/>
    <property type="evidence" value="ECO:0007669"/>
    <property type="project" value="TreeGrafter"/>
</dbReference>
<dbReference type="InterPro" id="IPR016098">
    <property type="entry name" value="CAP/MinC_C"/>
</dbReference>
<keyword evidence="2" id="KW-0547">Nucleotide-binding</keyword>
<dbReference type="Pfam" id="PF07986">
    <property type="entry name" value="TBCC"/>
    <property type="match status" value="1"/>
</dbReference>
<proteinExistence type="inferred from homology"/>
<evidence type="ECO:0000256" key="2">
    <source>
        <dbReference type="ARBA" id="ARBA00022741"/>
    </source>
</evidence>
<dbReference type="InterPro" id="IPR006599">
    <property type="entry name" value="CARP_motif"/>
</dbReference>
<dbReference type="InterPro" id="IPR017901">
    <property type="entry name" value="C-CAP_CF_C-like"/>
</dbReference>
<evidence type="ECO:0000256" key="1">
    <source>
        <dbReference type="ARBA" id="ARBA00008848"/>
    </source>
</evidence>
<reference evidence="4" key="1">
    <citation type="submission" date="2020-09" db="EMBL/GenBank/DDBJ databases">
        <authorList>
            <person name="Kikuchi T."/>
        </authorList>
    </citation>
    <scope>NUCLEOTIDE SEQUENCE</scope>
    <source>
        <strain evidence="4">SH1</strain>
    </source>
</reference>
<dbReference type="AlphaFoldDB" id="A0A811KVX8"/>
<dbReference type="Proteomes" id="UP000783686">
    <property type="component" value="Unassembled WGS sequence"/>
</dbReference>
<sequence length="558" mass="63096">MTFSSRYVKVAAERSSSGLPSCSSSNCSSRKPPFNYSRQSTDCFDFDTLCSFEEFLQLDPESVTLEEGGSGHTNQAFVASELPRPNHPQSRLVGVYHNNHERIDFFVADDYTAAPLESGAVSLDSTLPGGAKDPTRTITPRALSVSQLTTQVPPPSTRPADRLHPVIRRGFKSCLCDAFCFQAPQASESVQTMPTNCWSSMVSLLPCYRNDRSAQYTVGQTSTEPQGYSWQRGNRPSVEDVQFKQLNDQVAVKRRGDVKGEQFIIDKCTNSLLMVLDSVSTVTIDDCEDCIIILGPSKGSVHIRDSIRCSIFTSCQQFRTRDCTLMVHLFCSTKPIIEDSTVEFYPLFLRYPFIEENLLESSLPSFTNYWYRVHDFTPETSKFKVFDRPKPMNSIYSPNIEWLQELKKERVTVSENESFFFYTPCQQEVDDQIEEITIIIFHMLKDVSPEQVAMFYQTSWSVTRRLISDSNLARMIRSHDLTLKEGELANVLGQKKNKVSGRVVVVAMAGSTGRARTFIESIIAPINYPNMYVQVVPTEQTNQYLKAFNRLSDLQGNI</sequence>
<keyword evidence="5" id="KW-1185">Reference proteome</keyword>
<dbReference type="SMART" id="SM00673">
    <property type="entry name" value="CARP"/>
    <property type="match status" value="2"/>
</dbReference>
<comment type="similarity">
    <text evidence="1">Belongs to the TBCC family.</text>
</comment>
<dbReference type="GO" id="GO:0000166">
    <property type="term" value="F:nucleotide binding"/>
    <property type="evidence" value="ECO:0007669"/>
    <property type="project" value="UniProtKB-KW"/>
</dbReference>
<feature type="domain" description="C-CAP/cofactor C-like" evidence="3">
    <location>
        <begin position="225"/>
        <end position="378"/>
    </location>
</feature>
<dbReference type="Gene3D" id="2.160.20.70">
    <property type="match status" value="1"/>
</dbReference>
<dbReference type="OrthoDB" id="194775at2759"/>
<dbReference type="InterPro" id="IPR012945">
    <property type="entry name" value="Tubulin-bd_cofactor_C_dom"/>
</dbReference>
<dbReference type="GO" id="GO:0005096">
    <property type="term" value="F:GTPase activator activity"/>
    <property type="evidence" value="ECO:0007669"/>
    <property type="project" value="InterPro"/>
</dbReference>
<protein>
    <recommendedName>
        <fullName evidence="3">C-CAP/cofactor C-like domain-containing protein</fullName>
    </recommendedName>
</protein>
<dbReference type="EMBL" id="CAJFDH010000004">
    <property type="protein sequence ID" value="CAD5219594.1"/>
    <property type="molecule type" value="Genomic_DNA"/>
</dbReference>
<dbReference type="PANTHER" id="PTHR15440:SF0">
    <property type="entry name" value="PROTEIN XRP2"/>
    <property type="match status" value="1"/>
</dbReference>
<dbReference type="PROSITE" id="PS51329">
    <property type="entry name" value="C_CAP_COFACTOR_C"/>
    <property type="match status" value="1"/>
</dbReference>